<feature type="transmembrane region" description="Helical" evidence="1">
    <location>
        <begin position="12"/>
        <end position="30"/>
    </location>
</feature>
<dbReference type="RefSeq" id="WP_223629809.1">
    <property type="nucleotide sequence ID" value="NZ_JAIQDJ010000013.1"/>
</dbReference>
<comment type="caution">
    <text evidence="2">The sequence shown here is derived from an EMBL/GenBank/DDBJ whole genome shotgun (WGS) entry which is preliminary data.</text>
</comment>
<gene>
    <name evidence="2" type="ORF">K7B09_12495</name>
</gene>
<keyword evidence="1" id="KW-1133">Transmembrane helix</keyword>
<evidence type="ECO:0000313" key="3">
    <source>
        <dbReference type="Proteomes" id="UP001430290"/>
    </source>
</evidence>
<feature type="transmembrane region" description="Helical" evidence="1">
    <location>
        <begin position="35"/>
        <end position="53"/>
    </location>
</feature>
<name>A0ABS7THC9_9GAMM</name>
<reference evidence="2" key="1">
    <citation type="submission" date="2021-09" db="EMBL/GenBank/DDBJ databases">
        <authorList>
            <person name="Wu T."/>
            <person name="Guo S.Z."/>
        </authorList>
    </citation>
    <scope>NUCLEOTIDE SEQUENCE</scope>
    <source>
        <strain evidence="2">RSS-23</strain>
    </source>
</reference>
<accession>A0ABS7THC9</accession>
<keyword evidence="3" id="KW-1185">Reference proteome</keyword>
<feature type="transmembrane region" description="Helical" evidence="1">
    <location>
        <begin position="73"/>
        <end position="93"/>
    </location>
</feature>
<keyword evidence="1" id="KW-0472">Membrane</keyword>
<evidence type="ECO:0000313" key="2">
    <source>
        <dbReference type="EMBL" id="MBZ4187140.1"/>
    </source>
</evidence>
<organism evidence="2 3">
    <name type="scientific">Thermomonas beijingensis</name>
    <dbReference type="NCBI Taxonomy" id="2872701"/>
    <lineage>
        <taxon>Bacteria</taxon>
        <taxon>Pseudomonadati</taxon>
        <taxon>Pseudomonadota</taxon>
        <taxon>Gammaproteobacteria</taxon>
        <taxon>Lysobacterales</taxon>
        <taxon>Lysobacteraceae</taxon>
        <taxon>Thermomonas</taxon>
    </lineage>
</organism>
<keyword evidence="1" id="KW-0812">Transmembrane</keyword>
<dbReference type="Proteomes" id="UP001430290">
    <property type="component" value="Unassembled WGS sequence"/>
</dbReference>
<proteinExistence type="predicted"/>
<dbReference type="EMBL" id="JAIQDJ010000013">
    <property type="protein sequence ID" value="MBZ4187140.1"/>
    <property type="molecule type" value="Genomic_DNA"/>
</dbReference>
<sequence length="94" mass="10299">MAVATRTRESNIWIFIGLLLTTMRFVDYFFYGKHVYDLIAGTGFVLVTIGAYLNGFQTLEAITNSGKKSVVNGYAFALIGMGLAIAAMVVKYMA</sequence>
<protein>
    <submittedName>
        <fullName evidence="2">Uncharacterized protein</fullName>
    </submittedName>
</protein>
<evidence type="ECO:0000256" key="1">
    <source>
        <dbReference type="SAM" id="Phobius"/>
    </source>
</evidence>